<sequence>NGHGTHTWFLKRVPGSQYSLRNEYVGNFVNGQRHGHGQYFYANGAMYDGDWQNNKKHGMGKFVFKNGRIYVGEFANDQISEYPNFKYDRVNTPDLSGIRTQSPGGAGILNSTPTNSGIPSLAGSYIELDITSLLNTFPENERSEELKQVDYYL</sequence>
<dbReference type="SUPFAM" id="SSF82185">
    <property type="entry name" value="Histone H3 K4-specific methyltransferase SET7/9 N-terminal domain"/>
    <property type="match status" value="1"/>
</dbReference>
<evidence type="ECO:0000256" key="3">
    <source>
        <dbReference type="ARBA" id="ARBA00022490"/>
    </source>
</evidence>
<keyword evidence="4" id="KW-0677">Repeat</keyword>
<dbReference type="AlphaFoldDB" id="A0A2G9SEY7"/>
<keyword evidence="7" id="KW-0206">Cytoskeleton</keyword>
<keyword evidence="5" id="KW-0282">Flagellum</keyword>
<dbReference type="PANTHER" id="PTHR46613">
    <property type="entry name" value="RADIAL SPOKE HEAD 10 HOMOLOG B-RELATED"/>
    <property type="match status" value="1"/>
</dbReference>
<comment type="subcellular location">
    <subcellularLocation>
        <location evidence="1">Cell projection</location>
        <location evidence="1">Cilium</location>
        <location evidence="1">Flagellum</location>
    </subcellularLocation>
    <subcellularLocation>
        <location evidence="2">Cytoplasm</location>
        <location evidence="2">Cytoskeleton</location>
        <location evidence="2">Cilium axoneme</location>
    </subcellularLocation>
</comment>
<gene>
    <name evidence="9" type="ORF">AB205_0037330</name>
</gene>
<evidence type="ECO:0000256" key="2">
    <source>
        <dbReference type="ARBA" id="ARBA00004430"/>
    </source>
</evidence>
<dbReference type="Proteomes" id="UP000228934">
    <property type="component" value="Unassembled WGS sequence"/>
</dbReference>
<dbReference type="GO" id="GO:0005930">
    <property type="term" value="C:axoneme"/>
    <property type="evidence" value="ECO:0007669"/>
    <property type="project" value="UniProtKB-SubCell"/>
</dbReference>
<dbReference type="EMBL" id="KV924841">
    <property type="protein sequence ID" value="PIO38642.1"/>
    <property type="molecule type" value="Genomic_DNA"/>
</dbReference>
<organism evidence="9 10">
    <name type="scientific">Aquarana catesbeiana</name>
    <name type="common">American bullfrog</name>
    <name type="synonym">Rana catesbeiana</name>
    <dbReference type="NCBI Taxonomy" id="8400"/>
    <lineage>
        <taxon>Eukaryota</taxon>
        <taxon>Metazoa</taxon>
        <taxon>Chordata</taxon>
        <taxon>Craniata</taxon>
        <taxon>Vertebrata</taxon>
        <taxon>Euteleostomi</taxon>
        <taxon>Amphibia</taxon>
        <taxon>Batrachia</taxon>
        <taxon>Anura</taxon>
        <taxon>Neobatrachia</taxon>
        <taxon>Ranoidea</taxon>
        <taxon>Ranidae</taxon>
        <taxon>Aquarana</taxon>
    </lineage>
</organism>
<keyword evidence="6" id="KW-0969">Cilium</keyword>
<dbReference type="Gene3D" id="2.20.110.10">
    <property type="entry name" value="Histone H3 K4-specific methyltransferase SET7/9 N-terminal domain"/>
    <property type="match status" value="1"/>
</dbReference>
<feature type="non-terminal residue" evidence="9">
    <location>
        <position position="1"/>
    </location>
</feature>
<dbReference type="GO" id="GO:0031514">
    <property type="term" value="C:motile cilium"/>
    <property type="evidence" value="ECO:0007669"/>
    <property type="project" value="UniProtKB-SubCell"/>
</dbReference>
<evidence type="ECO:0000256" key="4">
    <source>
        <dbReference type="ARBA" id="ARBA00022737"/>
    </source>
</evidence>
<evidence type="ECO:0000256" key="8">
    <source>
        <dbReference type="ARBA" id="ARBA00023273"/>
    </source>
</evidence>
<dbReference type="PANTHER" id="PTHR46613:SF1">
    <property type="entry name" value="RADIAL SPOKE HEAD 10 HOMOLOG B-RELATED"/>
    <property type="match status" value="1"/>
</dbReference>
<evidence type="ECO:0000256" key="7">
    <source>
        <dbReference type="ARBA" id="ARBA00023212"/>
    </source>
</evidence>
<name>A0A2G9SEY7_AQUCT</name>
<evidence type="ECO:0000256" key="1">
    <source>
        <dbReference type="ARBA" id="ARBA00004230"/>
    </source>
</evidence>
<keyword evidence="10" id="KW-1185">Reference proteome</keyword>
<evidence type="ECO:0000313" key="9">
    <source>
        <dbReference type="EMBL" id="PIO38642.1"/>
    </source>
</evidence>
<evidence type="ECO:0000313" key="10">
    <source>
        <dbReference type="Proteomes" id="UP000228934"/>
    </source>
</evidence>
<dbReference type="FunFam" id="2.20.110.10:FF:000002">
    <property type="entry name" value="Phosphatidylinositol 4-phosphate 5-kinase 8"/>
    <property type="match status" value="1"/>
</dbReference>
<dbReference type="SMART" id="SM00698">
    <property type="entry name" value="MORN"/>
    <property type="match status" value="2"/>
</dbReference>
<accession>A0A2G9SEY7</accession>
<dbReference type="Pfam" id="PF02493">
    <property type="entry name" value="MORN"/>
    <property type="match status" value="2"/>
</dbReference>
<reference evidence="10" key="1">
    <citation type="journal article" date="2017" name="Nat. Commun.">
        <title>The North American bullfrog draft genome provides insight into hormonal regulation of long noncoding RNA.</title>
        <authorList>
            <person name="Hammond S.A."/>
            <person name="Warren R.L."/>
            <person name="Vandervalk B.P."/>
            <person name="Kucuk E."/>
            <person name="Khan H."/>
            <person name="Gibb E.A."/>
            <person name="Pandoh P."/>
            <person name="Kirk H."/>
            <person name="Zhao Y."/>
            <person name="Jones M."/>
            <person name="Mungall A.J."/>
            <person name="Coope R."/>
            <person name="Pleasance S."/>
            <person name="Moore R.A."/>
            <person name="Holt R.A."/>
            <person name="Round J.M."/>
            <person name="Ohora S."/>
            <person name="Walle B.V."/>
            <person name="Veldhoen N."/>
            <person name="Helbing C.C."/>
            <person name="Birol I."/>
        </authorList>
    </citation>
    <scope>NUCLEOTIDE SEQUENCE [LARGE SCALE GENOMIC DNA]</scope>
</reference>
<evidence type="ECO:0008006" key="11">
    <source>
        <dbReference type="Google" id="ProtNLM"/>
    </source>
</evidence>
<proteinExistence type="predicted"/>
<dbReference type="InterPro" id="IPR003409">
    <property type="entry name" value="MORN"/>
</dbReference>
<dbReference type="OrthoDB" id="294378at2759"/>
<evidence type="ECO:0000256" key="6">
    <source>
        <dbReference type="ARBA" id="ARBA00023069"/>
    </source>
</evidence>
<evidence type="ECO:0000256" key="5">
    <source>
        <dbReference type="ARBA" id="ARBA00022846"/>
    </source>
</evidence>
<protein>
    <recommendedName>
        <fullName evidence="11">MORN repeat-containing protein 5</fullName>
    </recommendedName>
</protein>
<keyword evidence="8" id="KW-0966">Cell projection</keyword>
<keyword evidence="3" id="KW-0963">Cytoplasm</keyword>